<evidence type="ECO:0000256" key="2">
    <source>
        <dbReference type="SAM" id="SignalP"/>
    </source>
</evidence>
<dbReference type="OrthoDB" id="1105927at2759"/>
<feature type="chain" id="PRO_5025615195" evidence="2">
    <location>
        <begin position="24"/>
        <end position="75"/>
    </location>
</feature>
<dbReference type="EMBL" id="CACVBM020000555">
    <property type="protein sequence ID" value="CAA7020577.1"/>
    <property type="molecule type" value="Genomic_DNA"/>
</dbReference>
<keyword evidence="2" id="KW-0732">Signal</keyword>
<proteinExistence type="predicted"/>
<feature type="region of interest" description="Disordered" evidence="1">
    <location>
        <begin position="55"/>
        <end position="75"/>
    </location>
</feature>
<organism evidence="3 4">
    <name type="scientific">Microthlaspi erraticum</name>
    <dbReference type="NCBI Taxonomy" id="1685480"/>
    <lineage>
        <taxon>Eukaryota</taxon>
        <taxon>Viridiplantae</taxon>
        <taxon>Streptophyta</taxon>
        <taxon>Embryophyta</taxon>
        <taxon>Tracheophyta</taxon>
        <taxon>Spermatophyta</taxon>
        <taxon>Magnoliopsida</taxon>
        <taxon>eudicotyledons</taxon>
        <taxon>Gunneridae</taxon>
        <taxon>Pentapetalae</taxon>
        <taxon>rosids</taxon>
        <taxon>malvids</taxon>
        <taxon>Brassicales</taxon>
        <taxon>Brassicaceae</taxon>
        <taxon>Coluteocarpeae</taxon>
        <taxon>Microthlaspi</taxon>
    </lineage>
</organism>
<name>A0A6D2I106_9BRAS</name>
<dbReference type="Proteomes" id="UP000467841">
    <property type="component" value="Unassembled WGS sequence"/>
</dbReference>
<gene>
    <name evidence="3" type="ORF">MERR_LOCUS7812</name>
</gene>
<comment type="caution">
    <text evidence="3">The sequence shown here is derived from an EMBL/GenBank/DDBJ whole genome shotgun (WGS) entry which is preliminary data.</text>
</comment>
<feature type="signal peptide" evidence="2">
    <location>
        <begin position="1"/>
        <end position="23"/>
    </location>
</feature>
<protein>
    <submittedName>
        <fullName evidence="3">Uncharacterized protein</fullName>
    </submittedName>
</protein>
<reference evidence="3" key="1">
    <citation type="submission" date="2020-01" db="EMBL/GenBank/DDBJ databases">
        <authorList>
            <person name="Mishra B."/>
        </authorList>
    </citation>
    <scope>NUCLEOTIDE SEQUENCE [LARGE SCALE GENOMIC DNA]</scope>
</reference>
<evidence type="ECO:0000313" key="3">
    <source>
        <dbReference type="EMBL" id="CAA7020577.1"/>
    </source>
</evidence>
<accession>A0A6D2I106</accession>
<evidence type="ECO:0000313" key="4">
    <source>
        <dbReference type="Proteomes" id="UP000467841"/>
    </source>
</evidence>
<keyword evidence="4" id="KW-1185">Reference proteome</keyword>
<dbReference type="AlphaFoldDB" id="A0A6D2I106"/>
<sequence>MYNVCLLTLAFLLLSGLSITTLARVQYQSPKSELGEWIWDQKVIKDIKIGADPSCSLIGPGRRPPNRPGSPKRCT</sequence>
<evidence type="ECO:0000256" key="1">
    <source>
        <dbReference type="SAM" id="MobiDB-lite"/>
    </source>
</evidence>